<proteinExistence type="predicted"/>
<organism evidence="1 2">
    <name type="scientific">Vespula pensylvanica</name>
    <name type="common">Western yellow jacket</name>
    <name type="synonym">Wasp</name>
    <dbReference type="NCBI Taxonomy" id="30213"/>
    <lineage>
        <taxon>Eukaryota</taxon>
        <taxon>Metazoa</taxon>
        <taxon>Ecdysozoa</taxon>
        <taxon>Arthropoda</taxon>
        <taxon>Hexapoda</taxon>
        <taxon>Insecta</taxon>
        <taxon>Pterygota</taxon>
        <taxon>Neoptera</taxon>
        <taxon>Endopterygota</taxon>
        <taxon>Hymenoptera</taxon>
        <taxon>Apocrita</taxon>
        <taxon>Aculeata</taxon>
        <taxon>Vespoidea</taxon>
        <taxon>Vespidae</taxon>
        <taxon>Vespinae</taxon>
        <taxon>Vespula</taxon>
    </lineage>
</organism>
<dbReference type="AlphaFoldDB" id="A0A834NLU0"/>
<accession>A0A834NLU0</accession>
<comment type="caution">
    <text evidence="1">The sequence shown here is derived from an EMBL/GenBank/DDBJ whole genome shotgun (WGS) entry which is preliminary data.</text>
</comment>
<protein>
    <submittedName>
        <fullName evidence="1">Uncharacterized protein</fullName>
    </submittedName>
</protein>
<name>A0A834NLU0_VESPE</name>
<gene>
    <name evidence="1" type="ORF">H0235_012684</name>
</gene>
<evidence type="ECO:0000313" key="1">
    <source>
        <dbReference type="EMBL" id="KAF7412833.1"/>
    </source>
</evidence>
<evidence type="ECO:0000313" key="2">
    <source>
        <dbReference type="Proteomes" id="UP000600918"/>
    </source>
</evidence>
<dbReference type="EMBL" id="JACSDY010000012">
    <property type="protein sequence ID" value="KAF7412833.1"/>
    <property type="molecule type" value="Genomic_DNA"/>
</dbReference>
<sequence length="111" mass="11991">MVVVVVVVGGGGGDGSSSDGSNVDGDGSVVVVTLETVVACRWCKGRNTPKEARGKREECEPKAREKLVKGRAVKQTLIIPGHSTTTGHSRRAFTTLCYDFKYQASEWEKNY</sequence>
<reference evidence="1" key="1">
    <citation type="journal article" date="2020" name="G3 (Bethesda)">
        <title>High-Quality Assemblies for Three Invasive Social Wasps from the &lt;i&gt;Vespula&lt;/i&gt; Genus.</title>
        <authorList>
            <person name="Harrop T.W.R."/>
            <person name="Guhlin J."/>
            <person name="McLaughlin G.M."/>
            <person name="Permina E."/>
            <person name="Stockwell P."/>
            <person name="Gilligan J."/>
            <person name="Le Lec M.F."/>
            <person name="Gruber M.A.M."/>
            <person name="Quinn O."/>
            <person name="Lovegrove M."/>
            <person name="Duncan E.J."/>
            <person name="Remnant E.J."/>
            <person name="Van Eeckhoven J."/>
            <person name="Graham B."/>
            <person name="Knapp R.A."/>
            <person name="Langford K.W."/>
            <person name="Kronenberg Z."/>
            <person name="Press M.O."/>
            <person name="Eacker S.M."/>
            <person name="Wilson-Rankin E.E."/>
            <person name="Purcell J."/>
            <person name="Lester P.J."/>
            <person name="Dearden P.K."/>
        </authorList>
    </citation>
    <scope>NUCLEOTIDE SEQUENCE</scope>
    <source>
        <strain evidence="1">Volc-1</strain>
    </source>
</reference>
<keyword evidence="2" id="KW-1185">Reference proteome</keyword>
<dbReference type="Proteomes" id="UP000600918">
    <property type="component" value="Unassembled WGS sequence"/>
</dbReference>